<dbReference type="Pfam" id="PF10022">
    <property type="entry name" value="DUF2264"/>
    <property type="match status" value="1"/>
</dbReference>
<reference evidence="3" key="1">
    <citation type="submission" date="2021-08" db="EMBL/GenBank/DDBJ databases">
        <title>Chromosome-Level Trichoderma cornu-damae using Hi-C Data.</title>
        <authorList>
            <person name="Kim C.S."/>
        </authorList>
    </citation>
    <scope>NUCLEOTIDE SEQUENCE</scope>
    <source>
        <strain evidence="3">KA19-0412C</strain>
    </source>
</reference>
<dbReference type="AlphaFoldDB" id="A0A9P8QXU5"/>
<evidence type="ECO:0000259" key="1">
    <source>
        <dbReference type="Pfam" id="PF10022"/>
    </source>
</evidence>
<gene>
    <name evidence="3" type="ORF">Trco_001378</name>
</gene>
<dbReference type="PANTHER" id="PTHR35339:SF4">
    <property type="entry name" value="LINALOOL DEHYDRATASE_ISOMERASE DOMAIN-CONTAINING PROTEIN"/>
    <property type="match status" value="1"/>
</dbReference>
<dbReference type="InterPro" id="IPR049237">
    <property type="entry name" value="DUF2264_C"/>
</dbReference>
<dbReference type="InterPro" id="IPR049349">
    <property type="entry name" value="DUF2264_N"/>
</dbReference>
<dbReference type="PIRSF" id="PIRSF014753">
    <property type="entry name" value="UCP014753"/>
    <property type="match status" value="1"/>
</dbReference>
<dbReference type="PANTHER" id="PTHR35339">
    <property type="entry name" value="LINALOOL DEHYDRATASE_ISOMERASE DOMAIN-CONTAINING PROTEIN"/>
    <property type="match status" value="1"/>
</dbReference>
<dbReference type="EMBL" id="JAIWOZ010000001">
    <property type="protein sequence ID" value="KAH6611358.1"/>
    <property type="molecule type" value="Genomic_DNA"/>
</dbReference>
<dbReference type="Proteomes" id="UP000827724">
    <property type="component" value="Unassembled WGS sequence"/>
</dbReference>
<name>A0A9P8QXU5_9HYPO</name>
<evidence type="ECO:0000313" key="3">
    <source>
        <dbReference type="EMBL" id="KAH6611358.1"/>
    </source>
</evidence>
<dbReference type="InterPro" id="IPR016624">
    <property type="entry name" value="UCP014753"/>
</dbReference>
<dbReference type="Pfam" id="PF20938">
    <property type="entry name" value="DUF2264_C"/>
    <property type="match status" value="1"/>
</dbReference>
<organism evidence="3 4">
    <name type="scientific">Trichoderma cornu-damae</name>
    <dbReference type="NCBI Taxonomy" id="654480"/>
    <lineage>
        <taxon>Eukaryota</taxon>
        <taxon>Fungi</taxon>
        <taxon>Dikarya</taxon>
        <taxon>Ascomycota</taxon>
        <taxon>Pezizomycotina</taxon>
        <taxon>Sordariomycetes</taxon>
        <taxon>Hypocreomycetidae</taxon>
        <taxon>Hypocreales</taxon>
        <taxon>Hypocreaceae</taxon>
        <taxon>Trichoderma</taxon>
    </lineage>
</organism>
<sequence length="667" mass="74295">MAHLTLGYNAKHPFSQVPIKDRSSVQELLRALLDPLEPFFSPLKARVKCPGATAVRFDQTASEIEGFCRPLWGLACLLAGNGQYRGTEWWIQGIRAGTDPESPEYWGYPRDNDQRMVEMCPLGFALAVAPEIWNGLSAKERANVEKWLGNSINEKNMPNTNWLWFRVFANLGLRQNGAKHSEERLESDIKHLDNFYRGDGWSNDGPEGIHQMDYYSSSFAIHFLQLLYSKLAAASDPSRAKEFRQRARIAALDLIHYYDKAGRAIPFGRSLVYRFAMVSFWGALAYADVDLPPPLTWGMVKGIVLRNLRWWQTQGDIWTSSGTLSLGFSYPSMYVRITENYNSPGSPYWACLAFICLAVPEQHPFWTSEEEPISPHIPKVKAIRQPGHITSYLGGHCMLLSSGQACGYPMKATHAKYGGFAYSSAFGYSVPSGVFSLEQYALASQLGLSDDGGEYWKTRRLSQHAAVEERDGRPILVSVWKPFADVEIKTLLVPPVESTPNWHLRVHRIQAGREVMTADGAFAIRNVNSDNGRYLDLYDESKGEGTSPKIVGNYDANTPAGWDTGLNGAFAVAPDAGAVGIKALESHGERQAMLVNADPNTNLMESRTTIPTLQHKIPRGRAVWYVSAIYAKPAGDGVPRESYLEGWSRPPTIPEWLVLEMAACSGM</sequence>
<evidence type="ECO:0000313" key="4">
    <source>
        <dbReference type="Proteomes" id="UP000827724"/>
    </source>
</evidence>
<dbReference type="OrthoDB" id="5150166at2759"/>
<protein>
    <recommendedName>
        <fullName evidence="5">DUF2264 domain-containing protein</fullName>
    </recommendedName>
</protein>
<keyword evidence="4" id="KW-1185">Reference proteome</keyword>
<comment type="caution">
    <text evidence="3">The sequence shown here is derived from an EMBL/GenBank/DDBJ whole genome shotgun (WGS) entry which is preliminary data.</text>
</comment>
<evidence type="ECO:0008006" key="5">
    <source>
        <dbReference type="Google" id="ProtNLM"/>
    </source>
</evidence>
<feature type="domain" description="DUF2264" evidence="2">
    <location>
        <begin position="378"/>
        <end position="657"/>
    </location>
</feature>
<proteinExistence type="predicted"/>
<feature type="domain" description="DUF2264" evidence="1">
    <location>
        <begin position="21"/>
        <end position="372"/>
    </location>
</feature>
<evidence type="ECO:0000259" key="2">
    <source>
        <dbReference type="Pfam" id="PF20938"/>
    </source>
</evidence>
<accession>A0A9P8QXU5</accession>